<gene>
    <name evidence="1" type="ORF">METZ01_LOCUS84641</name>
</gene>
<accession>A0A381UWP1</accession>
<evidence type="ECO:0000313" key="1">
    <source>
        <dbReference type="EMBL" id="SVA31787.1"/>
    </source>
</evidence>
<dbReference type="AlphaFoldDB" id="A0A381UWP1"/>
<evidence type="ECO:0008006" key="2">
    <source>
        <dbReference type="Google" id="ProtNLM"/>
    </source>
</evidence>
<proteinExistence type="predicted"/>
<protein>
    <recommendedName>
        <fullName evidence="2">Formate dehydrogenase subunit delta</fullName>
    </recommendedName>
</protein>
<dbReference type="EMBL" id="UINC01007167">
    <property type="protein sequence ID" value="SVA31787.1"/>
    <property type="molecule type" value="Genomic_DNA"/>
</dbReference>
<dbReference type="InterPro" id="IPR021074">
    <property type="entry name" value="Formate_DH_dsu"/>
</dbReference>
<organism evidence="1">
    <name type="scientific">marine metagenome</name>
    <dbReference type="NCBI Taxonomy" id="408172"/>
    <lineage>
        <taxon>unclassified sequences</taxon>
        <taxon>metagenomes</taxon>
        <taxon>ecological metagenomes</taxon>
    </lineage>
</organism>
<dbReference type="Pfam" id="PF11390">
    <property type="entry name" value="FdsD"/>
    <property type="match status" value="1"/>
</dbReference>
<reference evidence="1" key="1">
    <citation type="submission" date="2018-05" db="EMBL/GenBank/DDBJ databases">
        <authorList>
            <person name="Lanie J.A."/>
            <person name="Ng W.-L."/>
            <person name="Kazmierczak K.M."/>
            <person name="Andrzejewski T.M."/>
            <person name="Davidsen T.M."/>
            <person name="Wayne K.J."/>
            <person name="Tettelin H."/>
            <person name="Glass J.I."/>
            <person name="Rusch D."/>
            <person name="Podicherti R."/>
            <person name="Tsui H.-C.T."/>
            <person name="Winkler M.E."/>
        </authorList>
    </citation>
    <scope>NUCLEOTIDE SEQUENCE</scope>
</reference>
<sequence length="76" mass="8609">MDVGKLVRMANQIAVNFQYDPSKKQAVDATLDHMSRFWSPPMREQIIVHFREGETELNEIASLAVSGLAEGKRHVI</sequence>
<name>A0A381UWP1_9ZZZZ</name>